<reference evidence="1" key="1">
    <citation type="journal article" date="2021" name="New Phytol.">
        <title>Evolutionary innovations through gain and loss of genes in the ectomycorrhizal Boletales.</title>
        <authorList>
            <person name="Wu G."/>
            <person name="Miyauchi S."/>
            <person name="Morin E."/>
            <person name="Kuo A."/>
            <person name="Drula E."/>
            <person name="Varga T."/>
            <person name="Kohler A."/>
            <person name="Feng B."/>
            <person name="Cao Y."/>
            <person name="Lipzen A."/>
            <person name="Daum C."/>
            <person name="Hundley H."/>
            <person name="Pangilinan J."/>
            <person name="Johnson J."/>
            <person name="Barry K."/>
            <person name="LaButti K."/>
            <person name="Ng V."/>
            <person name="Ahrendt S."/>
            <person name="Min B."/>
            <person name="Choi I.G."/>
            <person name="Park H."/>
            <person name="Plett J.M."/>
            <person name="Magnuson J."/>
            <person name="Spatafora J.W."/>
            <person name="Nagy L.G."/>
            <person name="Henrissat B."/>
            <person name="Grigoriev I.V."/>
            <person name="Yang Z.L."/>
            <person name="Xu J."/>
            <person name="Martin F.M."/>
        </authorList>
    </citation>
    <scope>NUCLEOTIDE SEQUENCE</scope>
    <source>
        <strain evidence="1">KUC20120723A-06</strain>
    </source>
</reference>
<evidence type="ECO:0000313" key="2">
    <source>
        <dbReference type="Proteomes" id="UP000790709"/>
    </source>
</evidence>
<dbReference type="EMBL" id="MU266503">
    <property type="protein sequence ID" value="KAH7921992.1"/>
    <property type="molecule type" value="Genomic_DNA"/>
</dbReference>
<accession>A0ACB8BB32</accession>
<proteinExistence type="predicted"/>
<gene>
    <name evidence="1" type="ORF">BV22DRAFT_1038001</name>
</gene>
<evidence type="ECO:0000313" key="1">
    <source>
        <dbReference type="EMBL" id="KAH7921992.1"/>
    </source>
</evidence>
<organism evidence="1 2">
    <name type="scientific">Leucogyrophana mollusca</name>
    <dbReference type="NCBI Taxonomy" id="85980"/>
    <lineage>
        <taxon>Eukaryota</taxon>
        <taxon>Fungi</taxon>
        <taxon>Dikarya</taxon>
        <taxon>Basidiomycota</taxon>
        <taxon>Agaricomycotina</taxon>
        <taxon>Agaricomycetes</taxon>
        <taxon>Agaricomycetidae</taxon>
        <taxon>Boletales</taxon>
        <taxon>Boletales incertae sedis</taxon>
        <taxon>Leucogyrophana</taxon>
    </lineage>
</organism>
<protein>
    <submittedName>
        <fullName evidence="1">Cytochrome P450</fullName>
    </submittedName>
</protein>
<sequence length="541" mass="59923">MSVILPETIPTLRPVHAVAIFAVSWVLVTVVQRARRYLKATNLRGPPRQNFLFGFQKDLNESKDPGALYEQWAQDYGSVYRLPSALGNSKVVLCDPKAIAHFYARESFTYVLTPLNKVFSDMLLGKGSLLGSEGEVHRRLRKSLTPAFSIAAIRKLTSVFYDSAYKTKAAWDLILESNPDGAIIEVQQWMNHISLDTIGIAGFSHDFGSLDGKHADVTEVFDSFSSAKPSPIFGVLVSLAPVFPWLVRLPNPRTKLIQKLNASMGDISNQLLARTRKEKEGGVTGIHEEKSIIGLLLKAENAGSELHLSQEEVLAQMKVLLLAGYETTSISMTWALLELSRDQAAQEKLREELIQLGGADPTWDQLTSGLPYLDAVVHEVLRLHPPITEMNRLAADDDVLPLSEPIQTTSGQLIDRISVAKGTVLLVPMHSVNRSSALWGSDAKDFKPERWIHEDGISEKAKEIQGHRHLLTFVDGPRTCLGKGFAVAEFKAVLSVLIKNFSFELRDGPETKIDLARGVLPRPKIEGEDGCMVPLRVRRLD</sequence>
<keyword evidence="2" id="KW-1185">Reference proteome</keyword>
<name>A0ACB8BB32_9AGAM</name>
<dbReference type="Proteomes" id="UP000790709">
    <property type="component" value="Unassembled WGS sequence"/>
</dbReference>
<comment type="caution">
    <text evidence="1">The sequence shown here is derived from an EMBL/GenBank/DDBJ whole genome shotgun (WGS) entry which is preliminary data.</text>
</comment>